<protein>
    <submittedName>
        <fullName evidence="2">Uncharacterized protein</fullName>
    </submittedName>
</protein>
<keyword evidence="1" id="KW-0472">Membrane</keyword>
<keyword evidence="1" id="KW-1133">Transmembrane helix</keyword>
<dbReference type="EMBL" id="CP002006">
    <property type="protein sequence ID" value="ADE82016.1"/>
    <property type="molecule type" value="Genomic_DNA"/>
</dbReference>
<evidence type="ECO:0000313" key="3">
    <source>
        <dbReference type="Proteomes" id="UP000000927"/>
    </source>
</evidence>
<dbReference type="eggNOG" id="ENOG5033K3J">
    <property type="taxonomic scope" value="Bacteria"/>
</dbReference>
<gene>
    <name evidence="2" type="ordered locus">PRU_1753</name>
</gene>
<dbReference type="GeneID" id="31501308"/>
<feature type="transmembrane region" description="Helical" evidence="1">
    <location>
        <begin position="32"/>
        <end position="51"/>
    </location>
</feature>
<reference evidence="2 3" key="1">
    <citation type="journal article" date="2010" name="Microb. Ecol.">
        <title>Comparative genome analysis of Prevotella ruminicola and Prevotella bryantii: insights into their environmental niche.</title>
        <authorList>
            <consortium name="North American Consortium for Rumen Bacteria"/>
            <person name="Purushe J."/>
            <person name="Fouts D.E."/>
            <person name="Morrison M."/>
            <person name="White B.A."/>
            <person name="Mackie R.I."/>
            <person name="Coutinho P.M."/>
            <person name="Henrissat B."/>
            <person name="Nelson K.E."/>
        </authorList>
    </citation>
    <scope>NUCLEOTIDE SEQUENCE [LARGE SCALE GENOMIC DNA]</scope>
    <source>
        <strain evidence="3">ATCC 19189 / JCM 8958 / 23</strain>
    </source>
</reference>
<feature type="transmembrane region" description="Helical" evidence="1">
    <location>
        <begin position="160"/>
        <end position="185"/>
    </location>
</feature>
<dbReference type="Proteomes" id="UP000000927">
    <property type="component" value="Chromosome"/>
</dbReference>
<proteinExistence type="predicted"/>
<dbReference type="RefSeq" id="WP_013064003.1">
    <property type="nucleotide sequence ID" value="NC_014033.1"/>
</dbReference>
<feature type="transmembrane region" description="Helical" evidence="1">
    <location>
        <begin position="71"/>
        <end position="91"/>
    </location>
</feature>
<evidence type="ECO:0000256" key="1">
    <source>
        <dbReference type="SAM" id="Phobius"/>
    </source>
</evidence>
<dbReference type="KEGG" id="pru:PRU_1753"/>
<dbReference type="AlphaFoldDB" id="D5ETU1"/>
<feature type="transmembrane region" description="Helical" evidence="1">
    <location>
        <begin position="112"/>
        <end position="140"/>
    </location>
</feature>
<sequence>MDDDNDLRTRHKVSIDGIFRNGYTIDKIRKSFVFKFGLILTCLFGGCLLFFNREANRIFEYIDDLASTVLSTFPSLLGFSLAGYALIIGVSDLKLIGRMSEPLKSTKQKLSFFQTTSCVFASSVLIQCFTLILAFCVHLIVKQKLTVDNECVCLILNFFIYITLLFFGLFSMLLLCSTVVNLFTYGQTVHFCVRQDIEMTKNEEDGLWKDIKEAVIGVLKNHLNKYE</sequence>
<evidence type="ECO:0000313" key="2">
    <source>
        <dbReference type="EMBL" id="ADE82016.1"/>
    </source>
</evidence>
<name>D5ETU1_XYLR2</name>
<dbReference type="HOGENOM" id="CLU_1218875_0_0_10"/>
<organism evidence="2 3">
    <name type="scientific">Xylanibacter ruminicola (strain ATCC 19189 / DSM 19721 / CIP 105475 / JCM 8958 / 23)</name>
    <name type="common">Prevotella ruminicola</name>
    <dbReference type="NCBI Taxonomy" id="264731"/>
    <lineage>
        <taxon>Bacteria</taxon>
        <taxon>Pseudomonadati</taxon>
        <taxon>Bacteroidota</taxon>
        <taxon>Bacteroidia</taxon>
        <taxon>Bacteroidales</taxon>
        <taxon>Prevotellaceae</taxon>
        <taxon>Xylanibacter</taxon>
    </lineage>
</organism>
<keyword evidence="1" id="KW-0812">Transmembrane</keyword>
<accession>D5ETU1</accession>
<keyword evidence="3" id="KW-1185">Reference proteome</keyword>
<dbReference type="STRING" id="264731.PRU_1753"/>